<dbReference type="KEGG" id="bbel:109478236"/>
<dbReference type="OrthoDB" id="6076970at2759"/>
<evidence type="ECO:0000256" key="3">
    <source>
        <dbReference type="ARBA" id="ARBA00022692"/>
    </source>
</evidence>
<evidence type="ECO:0000256" key="6">
    <source>
        <dbReference type="ARBA" id="ARBA00023136"/>
    </source>
</evidence>
<keyword evidence="7" id="KW-0675">Receptor</keyword>
<sequence>MAGSTENIKDVLTGTYAAICTLGLLVNVILITTILTSRRLRTIPNIYLLNLAIADELFLMGIPFFATNIYKETWPFGNIVCKIVLSSDTTTMFTSIFCLTAMSADRCIAAALPLKSRRCRTVKTAAVINGFMWVLGLAVSSPVLAFATTETISSTGQTFCNIYWPKPVGIWALSFVLYSTFVGFVLPFLVVLICSVVLVCVYRSSVGSRYGRRMQKQLTLSCVVYGMVVLFALSWLPFYIFQILNMTEHFLMTPENSWIPYSVVILSYSNSVFNPVISIILNKH</sequence>
<dbReference type="InterPro" id="IPR000276">
    <property type="entry name" value="GPCR_Rhodpsn"/>
</dbReference>
<evidence type="ECO:0000256" key="4">
    <source>
        <dbReference type="ARBA" id="ARBA00022989"/>
    </source>
</evidence>
<evidence type="ECO:0000259" key="10">
    <source>
        <dbReference type="PROSITE" id="PS50262"/>
    </source>
</evidence>
<keyword evidence="3 9" id="KW-0812">Transmembrane</keyword>
<dbReference type="GO" id="GO:0004930">
    <property type="term" value="F:G protein-coupled receptor activity"/>
    <property type="evidence" value="ECO:0007669"/>
    <property type="project" value="UniProtKB-KW"/>
</dbReference>
<feature type="transmembrane region" description="Helical" evidence="9">
    <location>
        <begin position="16"/>
        <end position="35"/>
    </location>
</feature>
<evidence type="ECO:0000313" key="11">
    <source>
        <dbReference type="Proteomes" id="UP000515135"/>
    </source>
</evidence>
<dbReference type="Proteomes" id="UP000515135">
    <property type="component" value="Unplaced"/>
</dbReference>
<keyword evidence="5" id="KW-0297">G-protein coupled receptor</keyword>
<comment type="subcellular location">
    <subcellularLocation>
        <location evidence="1">Cell membrane</location>
        <topology evidence="1">Multi-pass membrane protein</topology>
    </subcellularLocation>
</comment>
<dbReference type="InterPro" id="IPR017452">
    <property type="entry name" value="GPCR_Rhodpsn_7TM"/>
</dbReference>
<feature type="domain" description="G-protein coupled receptors family 1 profile" evidence="10">
    <location>
        <begin position="26"/>
        <end position="278"/>
    </location>
</feature>
<reference evidence="12" key="1">
    <citation type="submission" date="2025-08" db="UniProtKB">
        <authorList>
            <consortium name="RefSeq"/>
        </authorList>
    </citation>
    <scope>IDENTIFICATION</scope>
    <source>
        <tissue evidence="12">Gonad</tissue>
    </source>
</reference>
<dbReference type="Pfam" id="PF00001">
    <property type="entry name" value="7tm_1"/>
    <property type="match status" value="1"/>
</dbReference>
<evidence type="ECO:0000313" key="12">
    <source>
        <dbReference type="RefSeq" id="XP_019635253.1"/>
    </source>
</evidence>
<keyword evidence="2" id="KW-1003">Cell membrane</keyword>
<evidence type="ECO:0000256" key="2">
    <source>
        <dbReference type="ARBA" id="ARBA00022475"/>
    </source>
</evidence>
<feature type="transmembrane region" description="Helical" evidence="9">
    <location>
        <begin position="126"/>
        <end position="148"/>
    </location>
</feature>
<keyword evidence="8" id="KW-0807">Transducer</keyword>
<keyword evidence="6 9" id="KW-0472">Membrane</keyword>
<dbReference type="AlphaFoldDB" id="A0A6P4ZET1"/>
<dbReference type="SUPFAM" id="SSF81321">
    <property type="entry name" value="Family A G protein-coupled receptor-like"/>
    <property type="match status" value="1"/>
</dbReference>
<accession>A0A6P4ZET1</accession>
<evidence type="ECO:0000256" key="1">
    <source>
        <dbReference type="ARBA" id="ARBA00004651"/>
    </source>
</evidence>
<evidence type="ECO:0000256" key="9">
    <source>
        <dbReference type="SAM" id="Phobius"/>
    </source>
</evidence>
<keyword evidence="11" id="KW-1185">Reference proteome</keyword>
<dbReference type="GO" id="GO:0043005">
    <property type="term" value="C:neuron projection"/>
    <property type="evidence" value="ECO:0007669"/>
    <property type="project" value="TreeGrafter"/>
</dbReference>
<keyword evidence="4 9" id="KW-1133">Transmembrane helix</keyword>
<feature type="transmembrane region" description="Helical" evidence="9">
    <location>
        <begin position="47"/>
        <end position="66"/>
    </location>
</feature>
<evidence type="ECO:0000256" key="7">
    <source>
        <dbReference type="ARBA" id="ARBA00023170"/>
    </source>
</evidence>
<dbReference type="FunFam" id="1.20.1070.10:FF:000932">
    <property type="entry name" value="Uncharacterized protein"/>
    <property type="match status" value="1"/>
</dbReference>
<feature type="transmembrane region" description="Helical" evidence="9">
    <location>
        <begin position="168"/>
        <end position="201"/>
    </location>
</feature>
<proteinExistence type="predicted"/>
<dbReference type="PRINTS" id="PR00237">
    <property type="entry name" value="GPCRRHODOPSN"/>
</dbReference>
<dbReference type="PANTHER" id="PTHR24229:SF112">
    <property type="entry name" value="CHEMOKINE-LIKE RECEPTOR 1"/>
    <property type="match status" value="1"/>
</dbReference>
<evidence type="ECO:0000256" key="5">
    <source>
        <dbReference type="ARBA" id="ARBA00023040"/>
    </source>
</evidence>
<dbReference type="PANTHER" id="PTHR24229">
    <property type="entry name" value="NEUROPEPTIDES RECEPTOR"/>
    <property type="match status" value="1"/>
</dbReference>
<dbReference type="GO" id="GO:0005886">
    <property type="term" value="C:plasma membrane"/>
    <property type="evidence" value="ECO:0007669"/>
    <property type="project" value="UniProtKB-SubCell"/>
</dbReference>
<gene>
    <name evidence="12" type="primary">LOC109478236</name>
</gene>
<feature type="transmembrane region" description="Helical" evidence="9">
    <location>
        <begin position="92"/>
        <end position="114"/>
    </location>
</feature>
<evidence type="ECO:0000256" key="8">
    <source>
        <dbReference type="ARBA" id="ARBA00023224"/>
    </source>
</evidence>
<dbReference type="GO" id="GO:0007218">
    <property type="term" value="P:neuropeptide signaling pathway"/>
    <property type="evidence" value="ECO:0007669"/>
    <property type="project" value="TreeGrafter"/>
</dbReference>
<feature type="transmembrane region" description="Helical" evidence="9">
    <location>
        <begin position="261"/>
        <end position="281"/>
    </location>
</feature>
<dbReference type="RefSeq" id="XP_019635253.1">
    <property type="nucleotide sequence ID" value="XM_019779694.1"/>
</dbReference>
<dbReference type="GO" id="GO:0042923">
    <property type="term" value="F:neuropeptide binding"/>
    <property type="evidence" value="ECO:0007669"/>
    <property type="project" value="TreeGrafter"/>
</dbReference>
<protein>
    <submittedName>
        <fullName evidence="12">Somatostatin receptor type 5-like</fullName>
    </submittedName>
</protein>
<organism evidence="11 12">
    <name type="scientific">Branchiostoma belcheri</name>
    <name type="common">Amphioxus</name>
    <dbReference type="NCBI Taxonomy" id="7741"/>
    <lineage>
        <taxon>Eukaryota</taxon>
        <taxon>Metazoa</taxon>
        <taxon>Chordata</taxon>
        <taxon>Cephalochordata</taxon>
        <taxon>Leptocardii</taxon>
        <taxon>Amphioxiformes</taxon>
        <taxon>Branchiostomatidae</taxon>
        <taxon>Branchiostoma</taxon>
    </lineage>
</organism>
<feature type="transmembrane region" description="Helical" evidence="9">
    <location>
        <begin position="222"/>
        <end position="241"/>
    </location>
</feature>
<dbReference type="Gene3D" id="1.20.1070.10">
    <property type="entry name" value="Rhodopsin 7-helix transmembrane proteins"/>
    <property type="match status" value="1"/>
</dbReference>
<dbReference type="GeneID" id="109478236"/>
<name>A0A6P4ZET1_BRABE</name>
<dbReference type="PROSITE" id="PS50262">
    <property type="entry name" value="G_PROTEIN_RECEP_F1_2"/>
    <property type="match status" value="1"/>
</dbReference>